<dbReference type="EMBL" id="LAZR01025733">
    <property type="protein sequence ID" value="KKL70972.1"/>
    <property type="molecule type" value="Genomic_DNA"/>
</dbReference>
<proteinExistence type="predicted"/>
<sequence>MKQVHFQSRTHLILWLEKTCPRPAIVRALYEGQVEFFGGFNPVPPTEHPGWIIRVTSAHGKIRYVAVIAYRDHYGVRILRDVPWGNWCGIKSQGGPPYVGVVMRNQLLYSGDHPNEYKKLWEIWNDR</sequence>
<accession>A0A0F9H6S1</accession>
<name>A0A0F9H6S1_9ZZZZ</name>
<gene>
    <name evidence="1" type="ORF">LCGC14_2099590</name>
</gene>
<evidence type="ECO:0000313" key="1">
    <source>
        <dbReference type="EMBL" id="KKL70972.1"/>
    </source>
</evidence>
<dbReference type="AlphaFoldDB" id="A0A0F9H6S1"/>
<protein>
    <submittedName>
        <fullName evidence="1">Uncharacterized protein</fullName>
    </submittedName>
</protein>
<organism evidence="1">
    <name type="scientific">marine sediment metagenome</name>
    <dbReference type="NCBI Taxonomy" id="412755"/>
    <lineage>
        <taxon>unclassified sequences</taxon>
        <taxon>metagenomes</taxon>
        <taxon>ecological metagenomes</taxon>
    </lineage>
</organism>
<reference evidence="1" key="1">
    <citation type="journal article" date="2015" name="Nature">
        <title>Complex archaea that bridge the gap between prokaryotes and eukaryotes.</title>
        <authorList>
            <person name="Spang A."/>
            <person name="Saw J.H."/>
            <person name="Jorgensen S.L."/>
            <person name="Zaremba-Niedzwiedzka K."/>
            <person name="Martijn J."/>
            <person name="Lind A.E."/>
            <person name="van Eijk R."/>
            <person name="Schleper C."/>
            <person name="Guy L."/>
            <person name="Ettema T.J."/>
        </authorList>
    </citation>
    <scope>NUCLEOTIDE SEQUENCE</scope>
</reference>
<comment type="caution">
    <text evidence="1">The sequence shown here is derived from an EMBL/GenBank/DDBJ whole genome shotgun (WGS) entry which is preliminary data.</text>
</comment>